<evidence type="ECO:0000313" key="3">
    <source>
        <dbReference type="EMBL" id="PYE13534.1"/>
    </source>
</evidence>
<evidence type="ECO:0000313" key="4">
    <source>
        <dbReference type="Proteomes" id="UP000247591"/>
    </source>
</evidence>
<feature type="transmembrane region" description="Helical" evidence="1">
    <location>
        <begin position="7"/>
        <end position="27"/>
    </location>
</feature>
<organism evidence="3 4">
    <name type="scientific">Williamsia limnetica</name>
    <dbReference type="NCBI Taxonomy" id="882452"/>
    <lineage>
        <taxon>Bacteria</taxon>
        <taxon>Bacillati</taxon>
        <taxon>Actinomycetota</taxon>
        <taxon>Actinomycetes</taxon>
        <taxon>Mycobacteriales</taxon>
        <taxon>Nocardiaceae</taxon>
        <taxon>Williamsia</taxon>
    </lineage>
</organism>
<keyword evidence="4" id="KW-1185">Reference proteome</keyword>
<name>A0A318RGN7_WILLI</name>
<protein>
    <submittedName>
        <fullName evidence="3">Phospholipid/cholesterol/gamma-HCH transport system substrate-binding protein</fullName>
    </submittedName>
</protein>
<dbReference type="EMBL" id="QJSP01000016">
    <property type="protein sequence ID" value="PYE13534.1"/>
    <property type="molecule type" value="Genomic_DNA"/>
</dbReference>
<accession>A0A318RGN7</accession>
<keyword evidence="1" id="KW-0812">Transmembrane</keyword>
<dbReference type="InterPro" id="IPR052336">
    <property type="entry name" value="MlaD_Phospholipid_Transporter"/>
</dbReference>
<keyword evidence="1" id="KW-0472">Membrane</keyword>
<dbReference type="Proteomes" id="UP000247591">
    <property type="component" value="Unassembled WGS sequence"/>
</dbReference>
<evidence type="ECO:0000259" key="2">
    <source>
        <dbReference type="Pfam" id="PF02470"/>
    </source>
</evidence>
<sequence>MNRSSSTLISMVALAVVFVVGLGYLVVGVARVNPTRSEYSLTAFIDSSGGLLDTSPVMVRGIPVGKVASINVVDSALKVEMAIDSDHRIPQDSVMSIQNLSLAGEQYINFVPGGTATGGYFDNGDVVPAEAVHVSQSVPQVLPKMAAVADGLDPASVESINKTVAEAVAGRQGDLDMIGDMMHRLVDFVGKDGSVRVTADNAEFLLGLMSNVGDVLSTAAVRTPDAVNGLARIQRAFIEFTTTSYDKWPPVLKLVDKLSGYIQILQPDLVTITRAVKPATEKVADTYVDFGSIGDLLARTFPTSQPGRAEVPITVSQSPR</sequence>
<dbReference type="PANTHER" id="PTHR33371:SF4">
    <property type="entry name" value="INTERMEMBRANE PHOSPHOLIPID TRANSPORT SYSTEM BINDING PROTEIN MLAD"/>
    <property type="match status" value="1"/>
</dbReference>
<gene>
    <name evidence="3" type="ORF">DFR67_11688</name>
</gene>
<feature type="domain" description="Mce/MlaD" evidence="2">
    <location>
        <begin position="38"/>
        <end position="113"/>
    </location>
</feature>
<evidence type="ECO:0000256" key="1">
    <source>
        <dbReference type="SAM" id="Phobius"/>
    </source>
</evidence>
<dbReference type="PANTHER" id="PTHR33371">
    <property type="entry name" value="INTERMEMBRANE PHOSPHOLIPID TRANSPORT SYSTEM BINDING PROTEIN MLAD-RELATED"/>
    <property type="match status" value="1"/>
</dbReference>
<comment type="caution">
    <text evidence="3">The sequence shown here is derived from an EMBL/GenBank/DDBJ whole genome shotgun (WGS) entry which is preliminary data.</text>
</comment>
<dbReference type="InterPro" id="IPR003399">
    <property type="entry name" value="Mce/MlaD"/>
</dbReference>
<dbReference type="AlphaFoldDB" id="A0A318RGN7"/>
<keyword evidence="1" id="KW-1133">Transmembrane helix</keyword>
<proteinExistence type="predicted"/>
<reference evidence="3 4" key="1">
    <citation type="submission" date="2018-06" db="EMBL/GenBank/DDBJ databases">
        <title>Genomic Encyclopedia of Type Strains, Phase IV (KMG-IV): sequencing the most valuable type-strain genomes for metagenomic binning, comparative biology and taxonomic classification.</title>
        <authorList>
            <person name="Goeker M."/>
        </authorList>
    </citation>
    <scope>NUCLEOTIDE SEQUENCE [LARGE SCALE GENOMIC DNA]</scope>
    <source>
        <strain evidence="3 4">DSM 45521</strain>
    </source>
</reference>
<dbReference type="Pfam" id="PF02470">
    <property type="entry name" value="MlaD"/>
    <property type="match status" value="1"/>
</dbReference>